<dbReference type="STRING" id="857087.Metme_1031"/>
<feature type="domain" description="Flagellar basal body rod protein N-terminal" evidence="9">
    <location>
        <begin position="8"/>
        <end position="36"/>
    </location>
</feature>
<evidence type="ECO:0000259" key="11">
    <source>
        <dbReference type="Pfam" id="PF22692"/>
    </source>
</evidence>
<evidence type="ECO:0000256" key="8">
    <source>
        <dbReference type="RuleBase" id="RU362116"/>
    </source>
</evidence>
<dbReference type="GO" id="GO:0071978">
    <property type="term" value="P:bacterial-type flagellum-dependent swarming motility"/>
    <property type="evidence" value="ECO:0007669"/>
    <property type="project" value="TreeGrafter"/>
</dbReference>
<dbReference type="InterPro" id="IPR010930">
    <property type="entry name" value="Flg_bb/hook_C_dom"/>
</dbReference>
<dbReference type="InterPro" id="IPR020013">
    <property type="entry name" value="Flagellar_FlgE/F/G"/>
</dbReference>
<evidence type="ECO:0000256" key="6">
    <source>
        <dbReference type="ARBA" id="ARBA00032912"/>
    </source>
</evidence>
<evidence type="ECO:0000259" key="10">
    <source>
        <dbReference type="Pfam" id="PF06429"/>
    </source>
</evidence>
<evidence type="ECO:0000313" key="13">
    <source>
        <dbReference type="Proteomes" id="UP000008888"/>
    </source>
</evidence>
<dbReference type="AlphaFoldDB" id="F9ZV34"/>
<keyword evidence="12" id="KW-0282">Flagellum</keyword>
<proteinExistence type="inferred from homology"/>
<dbReference type="Pfam" id="PF06429">
    <property type="entry name" value="Flg_bbr_C"/>
    <property type="match status" value="1"/>
</dbReference>
<dbReference type="NCBIfam" id="TIGR03506">
    <property type="entry name" value="FlgEFG_subfam"/>
    <property type="match status" value="2"/>
</dbReference>
<dbReference type="PROSITE" id="PS00588">
    <property type="entry name" value="FLAGELLA_BB_ROD"/>
    <property type="match status" value="1"/>
</dbReference>
<protein>
    <recommendedName>
        <fullName evidence="3 7">Flagellar basal-body rod protein FlgG</fullName>
    </recommendedName>
    <alternativeName>
        <fullName evidence="6 8">Distal rod protein</fullName>
    </alternativeName>
</protein>
<evidence type="ECO:0000256" key="7">
    <source>
        <dbReference type="NCBIfam" id="TIGR02488"/>
    </source>
</evidence>
<dbReference type="InterPro" id="IPR037925">
    <property type="entry name" value="FlgE/F/G-like"/>
</dbReference>
<organism evidence="12 13">
    <name type="scientific">Methylomonas methanica (strain DSM 25384 / MC09)</name>
    <dbReference type="NCBI Taxonomy" id="857087"/>
    <lineage>
        <taxon>Bacteria</taxon>
        <taxon>Pseudomonadati</taxon>
        <taxon>Pseudomonadota</taxon>
        <taxon>Gammaproteobacteria</taxon>
        <taxon>Methylococcales</taxon>
        <taxon>Methylococcaceae</taxon>
        <taxon>Methylomonas</taxon>
    </lineage>
</organism>
<feature type="domain" description="Flagellar basal-body/hook protein C-terminal" evidence="10">
    <location>
        <begin position="216"/>
        <end position="260"/>
    </location>
</feature>
<feature type="domain" description="Flagellar hook protein FlgE/F/G-like D1" evidence="11">
    <location>
        <begin position="97"/>
        <end position="160"/>
    </location>
</feature>
<sequence>MTERALWVAKTGLDAQQTRMAVISNNLANVNTTGFKKSRPLFEDLIYQNVRQVGSQTTQNTQLPTGLQLGTGVRTVATEKLHTQGNILQTENSLDVAINGRGYIQILMPNGDINYTRDGSLKLDSTGQLVTSGGLTLEPNITIPQDAISVSIGRDGTINVVQPGSAAATNVGQIQLADFINPTGLDPVGENLFRESVASGPPIVGIPGENELGSLQQGALETSNVNVVEELVNMIETQRAYEMNSKAISTTDEMLSFVTQQL</sequence>
<dbReference type="OrthoDB" id="9804559at2"/>
<name>F9ZV34_METMM</name>
<dbReference type="InterPro" id="IPR053967">
    <property type="entry name" value="LlgE_F_G-like_D1"/>
</dbReference>
<reference key="2">
    <citation type="submission" date="2011-05" db="EMBL/GenBank/DDBJ databases">
        <title>Complete genome sequence of the aerobic marine methanotroph Methylomonas methanica MC09.</title>
        <authorList>
            <person name="Boden R."/>
            <person name="Cunliffe M."/>
            <person name="Scanlan J."/>
            <person name="Moussard H."/>
            <person name="Kits K.D."/>
            <person name="Klotz M."/>
            <person name="Jetten M."/>
            <person name="Vuilleumier S."/>
            <person name="Han J."/>
            <person name="Peters L."/>
            <person name="Mikhailova N."/>
            <person name="Teshima H."/>
            <person name="Tapia R."/>
            <person name="Kyrpides N."/>
            <person name="Ivanova N."/>
            <person name="Pagani I."/>
            <person name="Cheng J.-F."/>
            <person name="Goodwin L."/>
            <person name="Han C."/>
            <person name="Hauser L."/>
            <person name="Land M."/>
            <person name="Lapidus A."/>
            <person name="Lucas S."/>
            <person name="Pitluck S."/>
            <person name="Woyke T."/>
            <person name="Stein L.Y."/>
            <person name="Murrell C."/>
        </authorList>
    </citation>
    <scope>NUCLEOTIDE SEQUENCE</scope>
    <source>
        <strain>MC09</strain>
    </source>
</reference>
<evidence type="ECO:0000256" key="3">
    <source>
        <dbReference type="ARBA" id="ARBA00017948"/>
    </source>
</evidence>
<reference evidence="12 13" key="1">
    <citation type="journal article" date="2011" name="J. Bacteriol.">
        <title>Complete Genome Sequence of the Aerobic Marine Methanotroph Methylomonas methanica MC09.</title>
        <authorList>
            <person name="Boden R."/>
            <person name="Cunliffe M."/>
            <person name="Scanlan J."/>
            <person name="Moussard H."/>
            <person name="Kits K.D."/>
            <person name="Klotz M.G."/>
            <person name="Jetten M.S."/>
            <person name="Vuilleumier S."/>
            <person name="Han J."/>
            <person name="Peters L."/>
            <person name="Mikhailova N."/>
            <person name="Teshima H."/>
            <person name="Tapia R."/>
            <person name="Kyrpides N."/>
            <person name="Ivanova N."/>
            <person name="Pagani I."/>
            <person name="Cheng J.F."/>
            <person name="Goodwin L."/>
            <person name="Han C."/>
            <person name="Hauser L."/>
            <person name="Land M.L."/>
            <person name="Lapidus A."/>
            <person name="Lucas S."/>
            <person name="Pitluck S."/>
            <person name="Woyke T."/>
            <person name="Stein L."/>
            <person name="Murrell J.C."/>
        </authorList>
    </citation>
    <scope>NUCLEOTIDE SEQUENCE [LARGE SCALE GENOMIC DNA]</scope>
    <source>
        <strain evidence="12 13">MC09</strain>
    </source>
</reference>
<dbReference type="Proteomes" id="UP000008888">
    <property type="component" value="Chromosome"/>
</dbReference>
<dbReference type="EMBL" id="CP002738">
    <property type="protein sequence ID" value="AEF99467.1"/>
    <property type="molecule type" value="Genomic_DNA"/>
</dbReference>
<comment type="subcellular location">
    <subcellularLocation>
        <location evidence="1 8">Bacterial flagellum basal body</location>
    </subcellularLocation>
</comment>
<evidence type="ECO:0000256" key="5">
    <source>
        <dbReference type="ARBA" id="ARBA00025933"/>
    </source>
</evidence>
<dbReference type="Pfam" id="PF00460">
    <property type="entry name" value="Flg_bb_rod"/>
    <property type="match status" value="1"/>
</dbReference>
<keyword evidence="12" id="KW-0969">Cilium</keyword>
<evidence type="ECO:0000256" key="4">
    <source>
        <dbReference type="ARBA" id="ARBA00023143"/>
    </source>
</evidence>
<dbReference type="PANTHER" id="PTHR30435:SF19">
    <property type="entry name" value="FLAGELLAR BASAL-BODY ROD PROTEIN FLGG"/>
    <property type="match status" value="1"/>
</dbReference>
<keyword evidence="13" id="KW-1185">Reference proteome</keyword>
<dbReference type="KEGG" id="mmt:Metme_1031"/>
<gene>
    <name evidence="12" type="ordered locus">Metme_1031</name>
</gene>
<evidence type="ECO:0000259" key="9">
    <source>
        <dbReference type="Pfam" id="PF00460"/>
    </source>
</evidence>
<dbReference type="eggNOG" id="COG4786">
    <property type="taxonomic scope" value="Bacteria"/>
</dbReference>
<dbReference type="Pfam" id="PF22692">
    <property type="entry name" value="LlgE_F_G_D1"/>
    <property type="match status" value="1"/>
</dbReference>
<dbReference type="InterPro" id="IPR019776">
    <property type="entry name" value="Flagellar_basal_body_rod_CS"/>
</dbReference>
<dbReference type="GO" id="GO:0009426">
    <property type="term" value="C:bacterial-type flagellum basal body, distal rod"/>
    <property type="evidence" value="ECO:0007669"/>
    <property type="project" value="UniProtKB-UniRule"/>
</dbReference>
<keyword evidence="12" id="KW-0966">Cell projection</keyword>
<evidence type="ECO:0000256" key="2">
    <source>
        <dbReference type="ARBA" id="ARBA00009677"/>
    </source>
</evidence>
<dbReference type="HOGENOM" id="CLU_013687_0_1_6"/>
<comment type="similarity">
    <text evidence="2 8">Belongs to the flagella basal body rod proteins family.</text>
</comment>
<dbReference type="PANTHER" id="PTHR30435">
    <property type="entry name" value="FLAGELLAR PROTEIN"/>
    <property type="match status" value="1"/>
</dbReference>
<dbReference type="RefSeq" id="WP_013817733.1">
    <property type="nucleotide sequence ID" value="NC_015572.1"/>
</dbReference>
<dbReference type="InterPro" id="IPR001444">
    <property type="entry name" value="Flag_bb_rod_N"/>
</dbReference>
<evidence type="ECO:0000256" key="1">
    <source>
        <dbReference type="ARBA" id="ARBA00004117"/>
    </source>
</evidence>
<dbReference type="InterPro" id="IPR012834">
    <property type="entry name" value="FlgG_G_neg"/>
</dbReference>
<reference evidence="13" key="3">
    <citation type="submission" date="2011-05" db="EMBL/GenBank/DDBJ databases">
        <title>Complete sequence of Methylomonas methanica MC09.</title>
        <authorList>
            <consortium name="US DOE Joint Genome Institute"/>
            <person name="Lucas S."/>
            <person name="Han J."/>
            <person name="Lapidus A."/>
            <person name="Cheng J.-F."/>
            <person name="Goodwin L."/>
            <person name="Pitluck S."/>
            <person name="Peters L."/>
            <person name="Mikhailova N."/>
            <person name="Teshima H."/>
            <person name="Han C."/>
            <person name="Tapia R."/>
            <person name="Land M."/>
            <person name="Hauser L."/>
            <person name="Kyrpides N."/>
            <person name="Ivanova N."/>
            <person name="Pagani I."/>
            <person name="Stein L."/>
            <person name="Woyke T."/>
        </authorList>
    </citation>
    <scope>NUCLEOTIDE SEQUENCE [LARGE SCALE GENOMIC DNA]</scope>
    <source>
        <strain evidence="13">MC09</strain>
    </source>
</reference>
<accession>F9ZV34</accession>
<keyword evidence="4 8" id="KW-0975">Bacterial flagellum</keyword>
<dbReference type="NCBIfam" id="TIGR02488">
    <property type="entry name" value="flgG_G_neg"/>
    <property type="match status" value="1"/>
</dbReference>
<dbReference type="SUPFAM" id="SSF117143">
    <property type="entry name" value="Flagellar hook protein flgE"/>
    <property type="match status" value="1"/>
</dbReference>
<evidence type="ECO:0000313" key="12">
    <source>
        <dbReference type="EMBL" id="AEF99467.1"/>
    </source>
</evidence>
<comment type="subunit">
    <text evidence="5 8">The basal body constitutes a major portion of the flagellar organelle and consists of four rings (L,P,S, and M) mounted on a central rod. The rod consists of about 26 subunits of FlgG in the distal portion, and FlgB, FlgC and FlgF are thought to build up the proximal portion of the rod with about 6 subunits each.</text>
</comment>